<dbReference type="AlphaFoldDB" id="A0A0F8YHS0"/>
<evidence type="ECO:0000313" key="1">
    <source>
        <dbReference type="EMBL" id="KKK47586.1"/>
    </source>
</evidence>
<dbReference type="EMBL" id="LAZR01069505">
    <property type="protein sequence ID" value="KKK47586.1"/>
    <property type="molecule type" value="Genomic_DNA"/>
</dbReference>
<reference evidence="1" key="1">
    <citation type="journal article" date="2015" name="Nature">
        <title>Complex archaea that bridge the gap between prokaryotes and eukaryotes.</title>
        <authorList>
            <person name="Spang A."/>
            <person name="Saw J.H."/>
            <person name="Jorgensen S.L."/>
            <person name="Zaremba-Niedzwiedzka K."/>
            <person name="Martijn J."/>
            <person name="Lind A.E."/>
            <person name="van Eijk R."/>
            <person name="Schleper C."/>
            <person name="Guy L."/>
            <person name="Ettema T.J."/>
        </authorList>
    </citation>
    <scope>NUCLEOTIDE SEQUENCE</scope>
</reference>
<proteinExistence type="predicted"/>
<sequence length="64" mass="7058">FLGLDHNFGEGPPKIFETLVFNGEFDGEMDRYSTWEQAEAGHETMGKRVGIKGLLSGNAVKEAK</sequence>
<comment type="caution">
    <text evidence="1">The sequence shown here is derived from an EMBL/GenBank/DDBJ whole genome shotgun (WGS) entry which is preliminary data.</text>
</comment>
<gene>
    <name evidence="1" type="ORF">LCGC14_3153710</name>
</gene>
<feature type="non-terminal residue" evidence="1">
    <location>
        <position position="1"/>
    </location>
</feature>
<protein>
    <submittedName>
        <fullName evidence="1">Uncharacterized protein</fullName>
    </submittedName>
</protein>
<organism evidence="1">
    <name type="scientific">marine sediment metagenome</name>
    <dbReference type="NCBI Taxonomy" id="412755"/>
    <lineage>
        <taxon>unclassified sequences</taxon>
        <taxon>metagenomes</taxon>
        <taxon>ecological metagenomes</taxon>
    </lineage>
</organism>
<accession>A0A0F8YHS0</accession>
<name>A0A0F8YHS0_9ZZZZ</name>